<feature type="domain" description="Stress-response A/B barrel" evidence="1">
    <location>
        <begin position="2"/>
        <end position="94"/>
    </location>
</feature>
<protein>
    <submittedName>
        <fullName evidence="2">Stress responsive protein</fullName>
    </submittedName>
</protein>
<dbReference type="Pfam" id="PF07876">
    <property type="entry name" value="Dabb"/>
    <property type="match status" value="1"/>
</dbReference>
<dbReference type="AlphaFoldDB" id="A0A0X8NY19"/>
<sequence length="100" mass="11025">MFLHVVMLQLSGAADARFQDRVQGYCDRILAECDGVAGYAFRPNQASRSDGLTHAVVAAFSDAAAHDRYQVSPAHQEMKAYMADFIERLVVFDGEIPTIC</sequence>
<accession>A0A0X8NY19</accession>
<dbReference type="RefSeq" id="WP_061072038.1">
    <property type="nucleotide sequence ID" value="NZ_CP014060.2"/>
</dbReference>
<reference evidence="3" key="1">
    <citation type="submission" date="2015-12" db="EMBL/GenBank/DDBJ databases">
        <title>FDA dAtabase for Regulatory Grade micrObial Sequences (FDA-ARGOS): Supporting development and validation of Infectious Disease Dx tests.</title>
        <authorList>
            <person name="Case J."/>
            <person name="Tallon L."/>
            <person name="Sadzewicz L."/>
            <person name="Sengamalay N."/>
            <person name="Ott S."/>
            <person name="Godinez A."/>
            <person name="Nagaraj S."/>
            <person name="Nadendla S."/>
            <person name="Sichtig H."/>
        </authorList>
    </citation>
    <scope>NUCLEOTIDE SEQUENCE [LARGE SCALE GENOMIC DNA]</scope>
    <source>
        <strain evidence="3">FDAARGOS_147</strain>
    </source>
</reference>
<dbReference type="Gene3D" id="3.30.70.100">
    <property type="match status" value="1"/>
</dbReference>
<dbReference type="EMBL" id="CP014060">
    <property type="protein sequence ID" value="AMG36417.1"/>
    <property type="molecule type" value="Genomic_DNA"/>
</dbReference>
<dbReference type="InterPro" id="IPR011008">
    <property type="entry name" value="Dimeric_a/b-barrel"/>
</dbReference>
<evidence type="ECO:0000313" key="2">
    <source>
        <dbReference type="EMBL" id="AMG36417.1"/>
    </source>
</evidence>
<dbReference type="InterPro" id="IPR013097">
    <property type="entry name" value="Dabb"/>
</dbReference>
<dbReference type="PROSITE" id="PS51502">
    <property type="entry name" value="S_R_A_B_BARREL"/>
    <property type="match status" value="1"/>
</dbReference>
<dbReference type="SUPFAM" id="SSF54909">
    <property type="entry name" value="Dimeric alpha+beta barrel"/>
    <property type="match status" value="1"/>
</dbReference>
<dbReference type="SMART" id="SM00886">
    <property type="entry name" value="Dabb"/>
    <property type="match status" value="1"/>
</dbReference>
<name>A0A0X8NY19_ALCXX</name>
<gene>
    <name evidence="2" type="ORF">AL504_10515</name>
</gene>
<evidence type="ECO:0000313" key="3">
    <source>
        <dbReference type="Proteomes" id="UP000060602"/>
    </source>
</evidence>
<proteinExistence type="predicted"/>
<organism evidence="2 3">
    <name type="scientific">Alcaligenes xylosoxydans xylosoxydans</name>
    <name type="common">Achromobacter xylosoxidans</name>
    <dbReference type="NCBI Taxonomy" id="85698"/>
    <lineage>
        <taxon>Bacteria</taxon>
        <taxon>Pseudomonadati</taxon>
        <taxon>Pseudomonadota</taxon>
        <taxon>Betaproteobacteria</taxon>
        <taxon>Burkholderiales</taxon>
        <taxon>Alcaligenaceae</taxon>
        <taxon>Achromobacter</taxon>
    </lineage>
</organism>
<evidence type="ECO:0000259" key="1">
    <source>
        <dbReference type="PROSITE" id="PS51502"/>
    </source>
</evidence>
<dbReference type="Proteomes" id="UP000060602">
    <property type="component" value="Chromosome"/>
</dbReference>